<comment type="caution">
    <text evidence="2">The sequence shown here is derived from an EMBL/GenBank/DDBJ whole genome shotgun (WGS) entry which is preliminary data.</text>
</comment>
<dbReference type="Proteomes" id="UP001201812">
    <property type="component" value="Unassembled WGS sequence"/>
</dbReference>
<reference evidence="2" key="1">
    <citation type="submission" date="2022-01" db="EMBL/GenBank/DDBJ databases">
        <title>Genome Sequence Resource for Two Populations of Ditylenchus destructor, the Migratory Endoparasitic Phytonematode.</title>
        <authorList>
            <person name="Zhang H."/>
            <person name="Lin R."/>
            <person name="Xie B."/>
        </authorList>
    </citation>
    <scope>NUCLEOTIDE SEQUENCE</scope>
    <source>
        <strain evidence="2">BazhouSP</strain>
    </source>
</reference>
<evidence type="ECO:0000313" key="3">
    <source>
        <dbReference type="Proteomes" id="UP001201812"/>
    </source>
</evidence>
<keyword evidence="3" id="KW-1185">Reference proteome</keyword>
<organism evidence="2 3">
    <name type="scientific">Ditylenchus destructor</name>
    <dbReference type="NCBI Taxonomy" id="166010"/>
    <lineage>
        <taxon>Eukaryota</taxon>
        <taxon>Metazoa</taxon>
        <taxon>Ecdysozoa</taxon>
        <taxon>Nematoda</taxon>
        <taxon>Chromadorea</taxon>
        <taxon>Rhabditida</taxon>
        <taxon>Tylenchina</taxon>
        <taxon>Tylenchomorpha</taxon>
        <taxon>Sphaerularioidea</taxon>
        <taxon>Anguinidae</taxon>
        <taxon>Anguininae</taxon>
        <taxon>Ditylenchus</taxon>
    </lineage>
</organism>
<protein>
    <submittedName>
        <fullName evidence="2">Uncharacterized protein</fullName>
    </submittedName>
</protein>
<gene>
    <name evidence="2" type="ORF">DdX_09138</name>
</gene>
<feature type="region of interest" description="Disordered" evidence="1">
    <location>
        <begin position="122"/>
        <end position="145"/>
    </location>
</feature>
<proteinExistence type="predicted"/>
<evidence type="ECO:0000256" key="1">
    <source>
        <dbReference type="SAM" id="MobiDB-lite"/>
    </source>
</evidence>
<dbReference type="EMBL" id="JAKKPZ010000016">
    <property type="protein sequence ID" value="KAI1713068.1"/>
    <property type="molecule type" value="Genomic_DNA"/>
</dbReference>
<sequence length="145" mass="16114">MKGNETVRSPVTPGTSPHQMYDRFLSHVYIFVIHNPVDYDEKTTDQFQLTQKGFPCPLKTLPSGLNGLLSAADWKGLSPMSSIREWSGLPQPGFSGCDQAKRPFLQSFLPLYCEARDRAMLDCNGRDTPQRPSKGPPPTSNDGNE</sequence>
<evidence type="ECO:0000313" key="2">
    <source>
        <dbReference type="EMBL" id="KAI1713068.1"/>
    </source>
</evidence>
<accession>A0AAD4MZY1</accession>
<dbReference type="AlphaFoldDB" id="A0AAD4MZY1"/>
<name>A0AAD4MZY1_9BILA</name>